<gene>
    <name evidence="2" type="ORF">ALP29_200399</name>
</gene>
<name>A0A3M5UWH4_PSESX</name>
<dbReference type="Proteomes" id="UP000280395">
    <property type="component" value="Unassembled WGS sequence"/>
</dbReference>
<feature type="region of interest" description="Disordered" evidence="1">
    <location>
        <begin position="29"/>
        <end position="50"/>
    </location>
</feature>
<dbReference type="EMBL" id="RBUA01001069">
    <property type="protein sequence ID" value="RMU50211.1"/>
    <property type="molecule type" value="Genomic_DNA"/>
</dbReference>
<dbReference type="AlphaFoldDB" id="A0A3M5UWH4"/>
<reference evidence="2 3" key="1">
    <citation type="submission" date="2018-08" db="EMBL/GenBank/DDBJ databases">
        <title>Recombination of ecologically and evolutionarily significant loci maintains genetic cohesion in the Pseudomonas syringae species complex.</title>
        <authorList>
            <person name="Dillon M."/>
            <person name="Thakur S."/>
            <person name="Almeida R.N.D."/>
            <person name="Weir B.S."/>
            <person name="Guttman D.S."/>
        </authorList>
    </citation>
    <scope>NUCLEOTIDE SEQUENCE [LARGE SCALE GENOMIC DNA]</scope>
    <source>
        <strain evidence="2 3">ICMP 14479</strain>
    </source>
</reference>
<evidence type="ECO:0000313" key="2">
    <source>
        <dbReference type="EMBL" id="RMU50211.1"/>
    </source>
</evidence>
<protein>
    <submittedName>
        <fullName evidence="2">Uncharacterized protein</fullName>
    </submittedName>
</protein>
<dbReference type="AntiFam" id="ANF00127">
    <property type="entry name" value="Shadow ORF (opposite eno)"/>
</dbReference>
<evidence type="ECO:0000256" key="1">
    <source>
        <dbReference type="SAM" id="MobiDB-lite"/>
    </source>
</evidence>
<proteinExistence type="predicted"/>
<accession>A0A3M5UWH4</accession>
<sequence>MNTAIENIEHRDGHSCCLLAAQILEQGQVQRRSRRSGNGEAHAQDRVSSKPGFIRGSIQLNHQMINLFLVNRIHAPQRLKYFGIHIANGL</sequence>
<organism evidence="2 3">
    <name type="scientific">Pseudomonas syringae pv. avii</name>
    <dbReference type="NCBI Taxonomy" id="663959"/>
    <lineage>
        <taxon>Bacteria</taxon>
        <taxon>Pseudomonadati</taxon>
        <taxon>Pseudomonadota</taxon>
        <taxon>Gammaproteobacteria</taxon>
        <taxon>Pseudomonadales</taxon>
        <taxon>Pseudomonadaceae</taxon>
        <taxon>Pseudomonas</taxon>
        <taxon>Pseudomonas syringae</taxon>
    </lineage>
</organism>
<evidence type="ECO:0000313" key="3">
    <source>
        <dbReference type="Proteomes" id="UP000280395"/>
    </source>
</evidence>
<comment type="caution">
    <text evidence="2">The sequence shown here is derived from an EMBL/GenBank/DDBJ whole genome shotgun (WGS) entry which is preliminary data.</text>
</comment>